<comment type="caution">
    <text evidence="1">The sequence shown here is derived from an EMBL/GenBank/DDBJ whole genome shotgun (WGS) entry which is preliminary data.</text>
</comment>
<sequence>MQDTNTPSEKTNIFNNANSQHTWSKQVEEERNSQPKTQQKPEEISTPKGMELHIKQYTSSKQHPTTSNNTKPLRHTKQDPNQPNQGIIHY</sequence>
<dbReference type="Proteomes" id="UP000789525">
    <property type="component" value="Unassembled WGS sequence"/>
</dbReference>
<evidence type="ECO:0000313" key="1">
    <source>
        <dbReference type="EMBL" id="CAG8523092.1"/>
    </source>
</evidence>
<accession>A0ACA9LCI6</accession>
<reference evidence="1" key="1">
    <citation type="submission" date="2021-06" db="EMBL/GenBank/DDBJ databases">
        <authorList>
            <person name="Kallberg Y."/>
            <person name="Tangrot J."/>
            <person name="Rosling A."/>
        </authorList>
    </citation>
    <scope>NUCLEOTIDE SEQUENCE</scope>
    <source>
        <strain evidence="1">CL356</strain>
    </source>
</reference>
<organism evidence="1 2">
    <name type="scientific">Acaulospora colombiana</name>
    <dbReference type="NCBI Taxonomy" id="27376"/>
    <lineage>
        <taxon>Eukaryota</taxon>
        <taxon>Fungi</taxon>
        <taxon>Fungi incertae sedis</taxon>
        <taxon>Mucoromycota</taxon>
        <taxon>Glomeromycotina</taxon>
        <taxon>Glomeromycetes</taxon>
        <taxon>Diversisporales</taxon>
        <taxon>Acaulosporaceae</taxon>
        <taxon>Acaulospora</taxon>
    </lineage>
</organism>
<proteinExistence type="predicted"/>
<evidence type="ECO:0000313" key="2">
    <source>
        <dbReference type="Proteomes" id="UP000789525"/>
    </source>
</evidence>
<protein>
    <submittedName>
        <fullName evidence="1">11690_t:CDS:1</fullName>
    </submittedName>
</protein>
<name>A0ACA9LCI6_9GLOM</name>
<gene>
    <name evidence="1" type="ORF">ACOLOM_LOCUS3744</name>
</gene>
<keyword evidence="2" id="KW-1185">Reference proteome</keyword>
<dbReference type="EMBL" id="CAJVPT010005719">
    <property type="protein sequence ID" value="CAG8523092.1"/>
    <property type="molecule type" value="Genomic_DNA"/>
</dbReference>